<dbReference type="AlphaFoldDB" id="A0A7W4YYB3"/>
<name>A0A7W4YYB3_9HYPH</name>
<gene>
    <name evidence="2" type="ORF">FHR70_004064</name>
</gene>
<dbReference type="Gene3D" id="2.40.320.10">
    <property type="entry name" value="Hypothetical Protein Pfu-838710-001"/>
    <property type="match status" value="1"/>
</dbReference>
<comment type="caution">
    <text evidence="2">The sequence shown here is derived from an EMBL/GenBank/DDBJ whole genome shotgun (WGS) entry which is preliminary data.</text>
</comment>
<dbReference type="EMBL" id="JACHWB010000006">
    <property type="protein sequence ID" value="MBB3020976.1"/>
    <property type="molecule type" value="Genomic_DNA"/>
</dbReference>
<evidence type="ECO:0000313" key="3">
    <source>
        <dbReference type="Proteomes" id="UP000532010"/>
    </source>
</evidence>
<evidence type="ECO:0000256" key="1">
    <source>
        <dbReference type="SAM" id="MobiDB-lite"/>
    </source>
</evidence>
<reference evidence="2 3" key="1">
    <citation type="submission" date="2020-08" db="EMBL/GenBank/DDBJ databases">
        <title>The Agave Microbiome: Exploring the role of microbial communities in plant adaptations to desert environments.</title>
        <authorList>
            <person name="Partida-Martinez L.P."/>
        </authorList>
    </citation>
    <scope>NUCLEOTIDE SEQUENCE [LARGE SCALE GENOMIC DNA]</scope>
    <source>
        <strain evidence="2 3">AT3.9</strain>
    </source>
</reference>
<proteinExistence type="predicted"/>
<organism evidence="2 3">
    <name type="scientific">Microvirga lupini</name>
    <dbReference type="NCBI Taxonomy" id="420324"/>
    <lineage>
        <taxon>Bacteria</taxon>
        <taxon>Pseudomonadati</taxon>
        <taxon>Pseudomonadota</taxon>
        <taxon>Alphaproteobacteria</taxon>
        <taxon>Hyphomicrobiales</taxon>
        <taxon>Methylobacteriaceae</taxon>
        <taxon>Microvirga</taxon>
    </lineage>
</organism>
<dbReference type="RefSeq" id="WP_183453412.1">
    <property type="nucleotide sequence ID" value="NZ_JACHWB010000006.1"/>
</dbReference>
<dbReference type="Proteomes" id="UP000532010">
    <property type="component" value="Unassembled WGS sequence"/>
</dbReference>
<feature type="region of interest" description="Disordered" evidence="1">
    <location>
        <begin position="184"/>
        <end position="214"/>
    </location>
</feature>
<keyword evidence="3" id="KW-1185">Reference proteome</keyword>
<protein>
    <submittedName>
        <fullName evidence="2">CYTH domain-containing protein</fullName>
    </submittedName>
</protein>
<accession>A0A7W4YYB3</accession>
<sequence>MREARHVPVQRLFVIAPSVARLIRQERGGELVIEGYFPDQPHRSTFVQIEETRSSLILEAGADEASEERADLPPAHAQALLAVSQGQVEYLRSSLSIGSREIQVLHFIRPAPLDLMAVAVPSEDDQDFHPLPWFGPEVSAEPAYRRRRLALAGVPDARDVDVTNGALNSLLDLLEDRFSTWPGPHEATISDASAADVTPRPKAPVPEPEPAVDEEIDDLHIENAVIRELARSLQPRRSG</sequence>
<evidence type="ECO:0000313" key="2">
    <source>
        <dbReference type="EMBL" id="MBB3020976.1"/>
    </source>
</evidence>